<dbReference type="SUPFAM" id="SSF52743">
    <property type="entry name" value="Subtilisin-like"/>
    <property type="match status" value="1"/>
</dbReference>
<dbReference type="PROSITE" id="PS51695">
    <property type="entry name" value="SEDOLISIN"/>
    <property type="match status" value="1"/>
</dbReference>
<evidence type="ECO:0000259" key="10">
    <source>
        <dbReference type="PROSITE" id="PS51695"/>
    </source>
</evidence>
<evidence type="ECO:0000256" key="3">
    <source>
        <dbReference type="ARBA" id="ARBA00022723"/>
    </source>
</evidence>
<evidence type="ECO:0000256" key="6">
    <source>
        <dbReference type="ARBA" id="ARBA00022837"/>
    </source>
</evidence>
<evidence type="ECO:0000256" key="8">
    <source>
        <dbReference type="PROSITE-ProRule" id="PRU01032"/>
    </source>
</evidence>
<dbReference type="Pfam" id="PF09286">
    <property type="entry name" value="Pro-kuma_activ"/>
    <property type="match status" value="1"/>
</dbReference>
<dbReference type="Gene3D" id="3.40.50.200">
    <property type="entry name" value="Peptidase S8/S53 domain"/>
    <property type="match status" value="1"/>
</dbReference>
<organism evidence="11 12">
    <name type="scientific">Lentinus brumalis</name>
    <dbReference type="NCBI Taxonomy" id="2498619"/>
    <lineage>
        <taxon>Eukaryota</taxon>
        <taxon>Fungi</taxon>
        <taxon>Dikarya</taxon>
        <taxon>Basidiomycota</taxon>
        <taxon>Agaricomycotina</taxon>
        <taxon>Agaricomycetes</taxon>
        <taxon>Polyporales</taxon>
        <taxon>Polyporaceae</taxon>
        <taxon>Lentinus</taxon>
    </lineage>
</organism>
<feature type="active site" description="Charge relay system" evidence="8">
    <location>
        <position position="301"/>
    </location>
</feature>
<dbReference type="OrthoDB" id="409122at2759"/>
<protein>
    <submittedName>
        <fullName evidence="11">Tripeptidyl peptidase A</fullName>
    </submittedName>
</protein>
<keyword evidence="3 8" id="KW-0479">Metal-binding</keyword>
<comment type="cofactor">
    <cofactor evidence="8">
        <name>Ca(2+)</name>
        <dbReference type="ChEBI" id="CHEBI:29108"/>
    </cofactor>
    <text evidence="8">Binds 1 Ca(2+) ion per subunit.</text>
</comment>
<feature type="binding site" evidence="8">
    <location>
        <position position="608"/>
    </location>
    <ligand>
        <name>Ca(2+)</name>
        <dbReference type="ChEBI" id="CHEBI:29108"/>
    </ligand>
</feature>
<feature type="active site" description="Charge relay system" evidence="8">
    <location>
        <position position="305"/>
    </location>
</feature>
<proteinExistence type="predicted"/>
<dbReference type="GO" id="GO:0004252">
    <property type="term" value="F:serine-type endopeptidase activity"/>
    <property type="evidence" value="ECO:0007669"/>
    <property type="project" value="UniProtKB-UniRule"/>
</dbReference>
<comment type="subcellular location">
    <subcellularLocation>
        <location evidence="1">Secreted</location>
        <location evidence="1">Extracellular space</location>
    </subcellularLocation>
</comment>
<dbReference type="InterPro" id="IPR050819">
    <property type="entry name" value="Tripeptidyl-peptidase_I"/>
</dbReference>
<dbReference type="GO" id="GO:0006508">
    <property type="term" value="P:proteolysis"/>
    <property type="evidence" value="ECO:0007669"/>
    <property type="project" value="UniProtKB-KW"/>
</dbReference>
<evidence type="ECO:0000313" key="12">
    <source>
        <dbReference type="Proteomes" id="UP000256964"/>
    </source>
</evidence>
<dbReference type="STRING" id="139420.A0A371DMH1"/>
<feature type="domain" description="Peptidase S53" evidence="10">
    <location>
        <begin position="225"/>
        <end position="628"/>
    </location>
</feature>
<dbReference type="GO" id="GO:0005576">
    <property type="term" value="C:extracellular region"/>
    <property type="evidence" value="ECO:0007669"/>
    <property type="project" value="UniProtKB-SubCell"/>
</dbReference>
<dbReference type="InterPro" id="IPR030400">
    <property type="entry name" value="Sedolisin_dom"/>
</dbReference>
<keyword evidence="7" id="KW-0865">Zymogen</keyword>
<dbReference type="InterPro" id="IPR015366">
    <property type="entry name" value="S53_propep"/>
</dbReference>
<dbReference type="InterPro" id="IPR023828">
    <property type="entry name" value="Peptidase_S8_Ser-AS"/>
</dbReference>
<dbReference type="SUPFAM" id="SSF54897">
    <property type="entry name" value="Protease propeptides/inhibitors"/>
    <property type="match status" value="1"/>
</dbReference>
<keyword evidence="12" id="KW-1185">Reference proteome</keyword>
<feature type="signal peptide" evidence="9">
    <location>
        <begin position="1"/>
        <end position="18"/>
    </location>
</feature>
<dbReference type="CDD" id="cd11377">
    <property type="entry name" value="Pro-peptidase_S53"/>
    <property type="match status" value="1"/>
</dbReference>
<gene>
    <name evidence="11" type="ORF">OH76DRAFT_1144614</name>
</gene>
<accession>A0A371DMH1</accession>
<feature type="binding site" evidence="8">
    <location>
        <position position="587"/>
    </location>
    <ligand>
        <name>Ca(2+)</name>
        <dbReference type="ChEBI" id="CHEBI:29108"/>
    </ligand>
</feature>
<evidence type="ECO:0000256" key="4">
    <source>
        <dbReference type="ARBA" id="ARBA00022801"/>
    </source>
</evidence>
<feature type="active site" description="Charge relay system" evidence="8">
    <location>
        <position position="542"/>
    </location>
</feature>
<dbReference type="EMBL" id="KZ857386">
    <property type="protein sequence ID" value="RDX53731.1"/>
    <property type="molecule type" value="Genomic_DNA"/>
</dbReference>
<dbReference type="GO" id="GO:0046872">
    <property type="term" value="F:metal ion binding"/>
    <property type="evidence" value="ECO:0007669"/>
    <property type="project" value="UniProtKB-UniRule"/>
</dbReference>
<feature type="binding site" evidence="8">
    <location>
        <position position="588"/>
    </location>
    <ligand>
        <name>Ca(2+)</name>
        <dbReference type="ChEBI" id="CHEBI:29108"/>
    </ligand>
</feature>
<keyword evidence="4 8" id="KW-0378">Hydrolase</keyword>
<dbReference type="GO" id="GO:0008240">
    <property type="term" value="F:tripeptidyl-peptidase activity"/>
    <property type="evidence" value="ECO:0007669"/>
    <property type="project" value="TreeGrafter"/>
</dbReference>
<dbReference type="PANTHER" id="PTHR14218:SF15">
    <property type="entry name" value="TRIPEPTIDYL-PEPTIDASE 1"/>
    <property type="match status" value="1"/>
</dbReference>
<dbReference type="InterPro" id="IPR036852">
    <property type="entry name" value="Peptidase_S8/S53_dom_sf"/>
</dbReference>
<evidence type="ECO:0000256" key="2">
    <source>
        <dbReference type="ARBA" id="ARBA00022670"/>
    </source>
</evidence>
<evidence type="ECO:0000256" key="1">
    <source>
        <dbReference type="ARBA" id="ARBA00004239"/>
    </source>
</evidence>
<keyword evidence="5 8" id="KW-0720">Serine protease</keyword>
<dbReference type="PANTHER" id="PTHR14218">
    <property type="entry name" value="PROTEASE S8 TRIPEPTIDYL PEPTIDASE I CLN2"/>
    <property type="match status" value="1"/>
</dbReference>
<feature type="binding site" evidence="8">
    <location>
        <position position="606"/>
    </location>
    <ligand>
        <name>Ca(2+)</name>
        <dbReference type="ChEBI" id="CHEBI:29108"/>
    </ligand>
</feature>
<name>A0A371DMH1_9APHY</name>
<dbReference type="CDD" id="cd04056">
    <property type="entry name" value="Peptidases_S53"/>
    <property type="match status" value="1"/>
</dbReference>
<dbReference type="PROSITE" id="PS00138">
    <property type="entry name" value="SUBTILASE_SER"/>
    <property type="match status" value="1"/>
</dbReference>
<dbReference type="AlphaFoldDB" id="A0A371DMH1"/>
<dbReference type="Proteomes" id="UP000256964">
    <property type="component" value="Unassembled WGS sequence"/>
</dbReference>
<dbReference type="SMART" id="SM00944">
    <property type="entry name" value="Pro-kuma_activ"/>
    <property type="match status" value="1"/>
</dbReference>
<reference evidence="11 12" key="1">
    <citation type="journal article" date="2018" name="Biotechnol. Biofuels">
        <title>Integrative visual omics of the white-rot fungus Polyporus brumalis exposes the biotechnological potential of its oxidative enzymes for delignifying raw plant biomass.</title>
        <authorList>
            <person name="Miyauchi S."/>
            <person name="Rancon A."/>
            <person name="Drula E."/>
            <person name="Hage H."/>
            <person name="Chaduli D."/>
            <person name="Favel A."/>
            <person name="Grisel S."/>
            <person name="Henrissat B."/>
            <person name="Herpoel-Gimbert I."/>
            <person name="Ruiz-Duenas F.J."/>
            <person name="Chevret D."/>
            <person name="Hainaut M."/>
            <person name="Lin J."/>
            <person name="Wang M."/>
            <person name="Pangilinan J."/>
            <person name="Lipzen A."/>
            <person name="Lesage-Meessen L."/>
            <person name="Navarro D."/>
            <person name="Riley R."/>
            <person name="Grigoriev I.V."/>
            <person name="Zhou S."/>
            <person name="Raouche S."/>
            <person name="Rosso M.N."/>
        </authorList>
    </citation>
    <scope>NUCLEOTIDE SEQUENCE [LARGE SCALE GENOMIC DNA]</scope>
    <source>
        <strain evidence="11 12">BRFM 1820</strain>
    </source>
</reference>
<sequence length="635" mass="68338">MRSLSPWVVLAFAAVAVAVPAKDCAHKVKESIPPPRGWTKASPAPADHIIELRIALPQPNFAELEKHLYEVSDPFHDRYGQHLSKEEVESLVAPEDESIHLVNEWLASHGIYEDNLSRSPARDWVLVKVPISQAEEMLKTEYHVWTHDASGEAVVRTTAYSVPEHLDSHIELVQPTTMFSRLKSLRTTFRFDSDEQKSAKIAADAPPISIPSASGGHVDASCNQTITITCIQQLYNAVGFKPSAKNGNQIGITGYLEQFANIQDLQTFFADQRPDALNSTFKTILINGGLNNQTLSEAGAEANLDVQFAFGLTFPTPATFFSTGGRPPFKPDIGTPTNTNEPYLDWLDFILSHPNPPQTISTSYADDEQTVPVSFAKRACNGFAQLGARGVSLTFSSGDGGVGDGEEDPALQECFTNDGRNATRFIPLFPPACPFVTAVGGTIHVPETAVFFSGGGFSDVVRTSFFSITRSADCVFHIAILRQFPRPAYQEAAVSKFLKTLPKGTYEGLFNPNGRAIPDVAAQADLFKIFLSGEAISIGGTSAASPTFAGIVSLLNSARLSKGKPPLGFLNPLVYAIHAASPTAFNDITTGNNPGCGTPGFNATKGWDPVTGVGTPNFGKLKDIVTLDLLDIVGL</sequence>
<evidence type="ECO:0000256" key="5">
    <source>
        <dbReference type="ARBA" id="ARBA00022825"/>
    </source>
</evidence>
<evidence type="ECO:0000256" key="9">
    <source>
        <dbReference type="SAM" id="SignalP"/>
    </source>
</evidence>
<keyword evidence="9" id="KW-0732">Signal</keyword>
<evidence type="ECO:0000256" key="7">
    <source>
        <dbReference type="ARBA" id="ARBA00023145"/>
    </source>
</evidence>
<keyword evidence="6 8" id="KW-0106">Calcium</keyword>
<evidence type="ECO:0000313" key="11">
    <source>
        <dbReference type="EMBL" id="RDX53731.1"/>
    </source>
</evidence>
<keyword evidence="2 8" id="KW-0645">Protease</keyword>
<feature type="chain" id="PRO_5016976685" evidence="9">
    <location>
        <begin position="19"/>
        <end position="635"/>
    </location>
</feature>